<keyword evidence="1" id="KW-0067">ATP-binding</keyword>
<proteinExistence type="predicted"/>
<protein>
    <submittedName>
        <fullName evidence="1">Replicative DNA helicase</fullName>
    </submittedName>
</protein>
<keyword evidence="1" id="KW-0547">Nucleotide-binding</keyword>
<comment type="caution">
    <text evidence="1">The sequence shown here is derived from an EMBL/GenBank/DDBJ whole genome shotgun (WGS) entry which is preliminary data.</text>
</comment>
<keyword evidence="2" id="KW-1185">Reference proteome</keyword>
<reference evidence="1" key="1">
    <citation type="submission" date="2024-07" db="EMBL/GenBank/DDBJ databases">
        <title>Genome sequencing of plant associated microbes to promote plant fitness in Sorghum bicolor and Oryza sativa.</title>
        <authorList>
            <person name="Coleman-Derr D."/>
        </authorList>
    </citation>
    <scope>NUCLEOTIDE SEQUENCE</scope>
    <source>
        <strain evidence="1">SAI-173</strain>
    </source>
</reference>
<sequence length="89" mass="9686">MRPSRITPIAKATEVSSTSPSGTIGTIPPTVRAMEFFSSLSLTTSWLMTRPIAVGTIIHVTYLRMVEMPLRSSEWTRVKRDASSASCAA</sequence>
<accession>A0ACC6UMN2</accession>
<dbReference type="EMBL" id="JBGCBD010000002">
    <property type="protein sequence ID" value="MEY9812763.1"/>
    <property type="molecule type" value="Genomic_DNA"/>
</dbReference>
<evidence type="ECO:0000313" key="2">
    <source>
        <dbReference type="Proteomes" id="UP001565447"/>
    </source>
</evidence>
<organism evidence="1 2">
    <name type="scientific">Streptomyces albogriseolus</name>
    <dbReference type="NCBI Taxonomy" id="1887"/>
    <lineage>
        <taxon>Bacteria</taxon>
        <taxon>Bacillati</taxon>
        <taxon>Actinomycetota</taxon>
        <taxon>Actinomycetes</taxon>
        <taxon>Kitasatosporales</taxon>
        <taxon>Streptomycetaceae</taxon>
        <taxon>Streptomyces</taxon>
        <taxon>Streptomyces albogriseolus group</taxon>
    </lineage>
</organism>
<keyword evidence="1" id="KW-0347">Helicase</keyword>
<evidence type="ECO:0000313" key="1">
    <source>
        <dbReference type="EMBL" id="MEY9812763.1"/>
    </source>
</evidence>
<keyword evidence="1" id="KW-0378">Hydrolase</keyword>
<dbReference type="Proteomes" id="UP001565447">
    <property type="component" value="Unassembled WGS sequence"/>
</dbReference>
<gene>
    <name evidence="1" type="ORF">RKD21_003020</name>
</gene>
<name>A0ACC6UMN2_STRAO</name>